<comment type="subcellular location">
    <subcellularLocation>
        <location evidence="1">Cytoplasmic vesicle membrane</location>
        <topology evidence="1">Peripheral membrane protein</topology>
        <orientation evidence="1">Cytoplasmic side</orientation>
    </subcellularLocation>
    <subcellularLocation>
        <location evidence="1">Membrane</location>
        <location evidence="1">Coated pit</location>
        <topology evidence="1">Peripheral membrane protein</topology>
        <orientation evidence="1">Cytoplasmic side</orientation>
    </subcellularLocation>
</comment>
<dbReference type="GO" id="GO:0071439">
    <property type="term" value="C:clathrin complex"/>
    <property type="evidence" value="ECO:0007669"/>
    <property type="project" value="InterPro"/>
</dbReference>
<dbReference type="Pfam" id="PF00637">
    <property type="entry name" value="Clathrin"/>
    <property type="match status" value="7"/>
</dbReference>
<dbReference type="Proteomes" id="UP000291343">
    <property type="component" value="Unassembled WGS sequence"/>
</dbReference>
<dbReference type="InterPro" id="IPR016341">
    <property type="entry name" value="Clathrin_heavy_chain"/>
</dbReference>
<sequence length="1625" mass="187072">MLPITLEEHLDFENVGIHSNSINFSSISMEDERYVCVQEKVGEKRQLAVVNLENRSQIIRPMVSAEALCMNAEGNIIFLKETTKVGHKKLQIIDFNSRNQIKQFVMDNDIVFWKWISENVIALLTEKALYHWSVEGDSDPVRIFDRHANLKENQIISYKTDTAFDWLLLIGLSCQNNRVVGTMQLYCVHMARSQIIEAHSACFTNLKMEGNQVATNLICFASRQEQNGKLYIIEVGQTPTGNTPFSKKSVDITLVKEHYDFPVAIQPSTKYDFIFVITKYGNLHLFEVDTGTCIYVLNMSSEGTLFLTAPHKQTGGIMAISSKGKLLSAAINEQNLINYLRNTVGNPILACRFALKHNLSGADDLFQENFNQSIANQKFVEAAKIAANAPNHILRTPQTMLIFQNATCQHGEKAPIRVYFEALLESGRLNKFESIALCKPVLAQNRMNLLQKWIQEDKFEYSEQLGDLIKPVNTLLALSVYLRANIPKKVIQCFLETQEYQKIILYSQKVGYTPDYLTILKTIMWSDPKQAIAFAKLLVTDSNISVDVNKIVESFLENNFIQECTDFLLNYLSRNSAEDSSLQTRLLEMNITSAPAVADDILQRRILSHYDRNRIAQLCEKVGLFARALDHYTEMNDIKRILVNSQMFNPVWLVNFFSKLSTEDTITCLDSMLYANMRHNIQACVQIAVRYYEQLTISAIIELFERHTCYEGLFNFLASVISFNTEELVHFKYIEAACKTNQIREVERMCKESNFYNARNVFNYLKSTKLQDQIPIIIVGDRFNFVDELVIYLYQNNLQKYIEIYVQEVNASRLPVVVGSLLDAGCHEEIVKNLISTVPNLYSTVELIDQVERRNKLKLLLPWLEQQVEKGNENSYISNCLAKIYIDTNNNPERFLKENRFYDSLAIGKYCEKRNPHFSYIAYKRGQCDQEVIKVCEDASLFRLEARYLIERGEPQLWAQVLNEKNASRKSLVDHVVKLLLETRNSDEITTTIKAFVAADVTHELLELLERLIFDNTTLSEFSTNGTLQNLLLLTAIKTDKSRVLEYINRLNAYDPAIISSVAINNGLYEEVTSIYAKFNDNANAILTIINYLDDMERANNFAERCSEAIVWSHLAEAQLEKGMIKKAIESFINADDPSKFMDVIEKAGDNLLYLEELKDFLIMAKKKINNSFIDDELLYIYAISKQYTDMKEFLSKSNQADLMKLGERCFNNSMFEAAKIFFDNIPNFAALASTCVCLNEFEEAVINARKANILKTWKEVCFACIANGHFVLGQACGLNVITCVDELDDVVDFYKNRGHFNELMALLESAISLEGANMGIFTELAILYSQFATVKLKEHLELFWSRLNIAKVLSAAVDAHLWSELVFLYDKCEEYDNAISVMINHPTEAWKECYFKEMIPKVTNIELYYSAISFYLEYKPLLLTDILLILAPRIDHTRCINFFTKAGHLKFIQEYLISVQSFNNKAINEALNSLYVEEDNYNKLLTSIDTYDNFDIIDLAQKLENHHLVEFRRIAAYLYKKNNRWDKSMQLCKENGLYKDAIEYATDSHNQELIEDLLVYFLEGERVDFFVAALFQCYNQLRPDVILELSWKYNALNSAMPYFVQVIHDFTNKINSLLEMTNQW</sequence>
<protein>
    <recommendedName>
        <fullName evidence="1">Clathrin heavy chain</fullName>
    </recommendedName>
</protein>
<dbReference type="OrthoDB" id="2113814at2759"/>
<keyword evidence="1" id="KW-0968">Cytoplasmic vesicle</keyword>
<dbReference type="GO" id="GO:0005198">
    <property type="term" value="F:structural molecule activity"/>
    <property type="evidence" value="ECO:0007669"/>
    <property type="project" value="InterPro"/>
</dbReference>
<dbReference type="InParanoid" id="A0A482X3H5"/>
<keyword evidence="1" id="KW-0168">Coated pit</keyword>
<dbReference type="GO" id="GO:0006898">
    <property type="term" value="P:receptor-mediated endocytosis"/>
    <property type="evidence" value="ECO:0007669"/>
    <property type="project" value="TreeGrafter"/>
</dbReference>
<dbReference type="InterPro" id="IPR016025">
    <property type="entry name" value="Clathrin_H-chain_N"/>
</dbReference>
<dbReference type="PROSITE" id="PS50236">
    <property type="entry name" value="CHCR"/>
    <property type="match status" value="7"/>
</dbReference>
<dbReference type="PANTHER" id="PTHR10292">
    <property type="entry name" value="CLATHRIN HEAVY CHAIN RELATED"/>
    <property type="match status" value="1"/>
</dbReference>
<keyword evidence="1" id="KW-0472">Membrane</keyword>
<organism evidence="3 4">
    <name type="scientific">Laodelphax striatellus</name>
    <name type="common">Small brown planthopper</name>
    <name type="synonym">Delphax striatella</name>
    <dbReference type="NCBI Taxonomy" id="195883"/>
    <lineage>
        <taxon>Eukaryota</taxon>
        <taxon>Metazoa</taxon>
        <taxon>Ecdysozoa</taxon>
        <taxon>Arthropoda</taxon>
        <taxon>Hexapoda</taxon>
        <taxon>Insecta</taxon>
        <taxon>Pterygota</taxon>
        <taxon>Neoptera</taxon>
        <taxon>Paraneoptera</taxon>
        <taxon>Hemiptera</taxon>
        <taxon>Auchenorrhyncha</taxon>
        <taxon>Fulgoroidea</taxon>
        <taxon>Delphacidae</taxon>
        <taxon>Criomorphinae</taxon>
        <taxon>Laodelphax</taxon>
    </lineage>
</organism>
<feature type="repeat" description="CHCR" evidence="2">
    <location>
        <begin position="1428"/>
        <end position="1571"/>
    </location>
</feature>
<evidence type="ECO:0000256" key="2">
    <source>
        <dbReference type="PROSITE-ProRule" id="PRU01006"/>
    </source>
</evidence>
<feature type="repeat" description="CHCR" evidence="2">
    <location>
        <begin position="1129"/>
        <end position="1274"/>
    </location>
</feature>
<comment type="caution">
    <text evidence="3">The sequence shown here is derived from an EMBL/GenBank/DDBJ whole genome shotgun (WGS) entry which is preliminary data.</text>
</comment>
<comment type="similarity">
    <text evidence="1">Belongs to the clathrin heavy chain family.</text>
</comment>
<keyword evidence="4" id="KW-1185">Reference proteome</keyword>
<dbReference type="Pfam" id="PF01394">
    <property type="entry name" value="Clathrin_propel"/>
    <property type="match status" value="1"/>
</dbReference>
<dbReference type="InterPro" id="IPR000547">
    <property type="entry name" value="Clathrin_H-chain/VPS_repeat"/>
</dbReference>
<dbReference type="PIRSF" id="PIRSF002290">
    <property type="entry name" value="Clathrin_H_chain"/>
    <property type="match status" value="1"/>
</dbReference>
<feature type="repeat" description="CHCR" evidence="2">
    <location>
        <begin position="980"/>
        <end position="1128"/>
    </location>
</feature>
<dbReference type="FunFam" id="1.25.40.10:FF:000001">
    <property type="entry name" value="Clathrin heavy chain"/>
    <property type="match status" value="1"/>
</dbReference>
<evidence type="ECO:0000313" key="4">
    <source>
        <dbReference type="Proteomes" id="UP000291343"/>
    </source>
</evidence>
<reference evidence="3 4" key="1">
    <citation type="journal article" date="2017" name="Gigascience">
        <title>Genome sequence of the small brown planthopper, Laodelphax striatellus.</title>
        <authorList>
            <person name="Zhu J."/>
            <person name="Jiang F."/>
            <person name="Wang X."/>
            <person name="Yang P."/>
            <person name="Bao Y."/>
            <person name="Zhao W."/>
            <person name="Wang W."/>
            <person name="Lu H."/>
            <person name="Wang Q."/>
            <person name="Cui N."/>
            <person name="Li J."/>
            <person name="Chen X."/>
            <person name="Luo L."/>
            <person name="Yu J."/>
            <person name="Kang L."/>
            <person name="Cui F."/>
        </authorList>
    </citation>
    <scope>NUCLEOTIDE SEQUENCE [LARGE SCALE GENOMIC DNA]</scope>
    <source>
        <strain evidence="3">Lst14</strain>
    </source>
</reference>
<dbReference type="Gene3D" id="1.25.40.10">
    <property type="entry name" value="Tetratricopeptide repeat domain"/>
    <property type="match status" value="3"/>
</dbReference>
<dbReference type="GO" id="GO:0030130">
    <property type="term" value="C:clathrin coat of trans-Golgi network vesicle"/>
    <property type="evidence" value="ECO:0007669"/>
    <property type="project" value="InterPro"/>
</dbReference>
<dbReference type="InterPro" id="IPR016024">
    <property type="entry name" value="ARM-type_fold"/>
</dbReference>
<dbReference type="STRING" id="195883.A0A482X3H5"/>
<accession>A0A482X3H5</accession>
<dbReference type="SUPFAM" id="SSF50989">
    <property type="entry name" value="Clathrin heavy-chain terminal domain"/>
    <property type="match status" value="1"/>
</dbReference>
<dbReference type="Pfam" id="PF13838">
    <property type="entry name" value="Clathrin_H_link"/>
    <property type="match status" value="1"/>
</dbReference>
<gene>
    <name evidence="3" type="ORF">LSTR_LSTR008787</name>
</gene>
<dbReference type="InterPro" id="IPR011990">
    <property type="entry name" value="TPR-like_helical_dom_sf"/>
</dbReference>
<comment type="function">
    <text evidence="1">Clathrin is the major protein of the polyhedral coat of coated pits and vesicles.</text>
</comment>
<dbReference type="Gene3D" id="2.130.10.110">
    <property type="entry name" value="Clathrin heavy-chain terminal domain"/>
    <property type="match status" value="1"/>
</dbReference>
<feature type="repeat" description="CHCR" evidence="2">
    <location>
        <begin position="1279"/>
        <end position="1425"/>
    </location>
</feature>
<dbReference type="GO" id="GO:0032051">
    <property type="term" value="F:clathrin light chain binding"/>
    <property type="evidence" value="ECO:0007669"/>
    <property type="project" value="InterPro"/>
</dbReference>
<feature type="repeat" description="CHCR" evidence="2">
    <location>
        <begin position="835"/>
        <end position="974"/>
    </location>
</feature>
<feature type="repeat" description="CHCR" evidence="2">
    <location>
        <begin position="688"/>
        <end position="830"/>
    </location>
</feature>
<dbReference type="SMR" id="A0A482X3H5"/>
<dbReference type="GO" id="GO:0030132">
    <property type="term" value="C:clathrin coat of coated pit"/>
    <property type="evidence" value="ECO:0007669"/>
    <property type="project" value="InterPro"/>
</dbReference>
<evidence type="ECO:0000256" key="1">
    <source>
        <dbReference type="PIRNR" id="PIRNR002290"/>
    </source>
</evidence>
<dbReference type="EMBL" id="QKKF02018494">
    <property type="protein sequence ID" value="RZF40357.1"/>
    <property type="molecule type" value="Genomic_DNA"/>
</dbReference>
<dbReference type="GO" id="GO:0006886">
    <property type="term" value="P:intracellular protein transport"/>
    <property type="evidence" value="ECO:0007669"/>
    <property type="project" value="UniProtKB-UniRule"/>
</dbReference>
<dbReference type="InterPro" id="IPR022365">
    <property type="entry name" value="Clathrin_H-chain_propeller_rpt"/>
</dbReference>
<dbReference type="PANTHER" id="PTHR10292:SF1">
    <property type="entry name" value="CLATHRIN HEAVY CHAIN"/>
    <property type="match status" value="1"/>
</dbReference>
<dbReference type="InterPro" id="IPR055358">
    <property type="entry name" value="CHCR"/>
</dbReference>
<dbReference type="SUPFAM" id="SSF48371">
    <property type="entry name" value="ARM repeat"/>
    <property type="match status" value="5"/>
</dbReference>
<dbReference type="GO" id="GO:0016050">
    <property type="term" value="P:vesicle organization"/>
    <property type="evidence" value="ECO:0007669"/>
    <property type="project" value="UniProtKB-ARBA"/>
</dbReference>
<dbReference type="Gene3D" id="1.25.40.730">
    <property type="match status" value="1"/>
</dbReference>
<dbReference type="SMART" id="SM00299">
    <property type="entry name" value="CLH"/>
    <property type="match status" value="7"/>
</dbReference>
<name>A0A482X3H5_LAOST</name>
<evidence type="ECO:0000313" key="3">
    <source>
        <dbReference type="EMBL" id="RZF40357.1"/>
    </source>
</evidence>
<proteinExistence type="inferred from homology"/>
<feature type="repeat" description="CHCR" evidence="2">
    <location>
        <begin position="539"/>
        <end position="685"/>
    </location>
</feature>